<keyword evidence="7" id="KW-0997">Cell inner membrane</keyword>
<evidence type="ECO:0000259" key="8">
    <source>
        <dbReference type="Pfam" id="PF00924"/>
    </source>
</evidence>
<dbReference type="Proteomes" id="UP000761264">
    <property type="component" value="Unassembled WGS sequence"/>
</dbReference>
<evidence type="ECO:0000313" key="11">
    <source>
        <dbReference type="EMBL" id="NIA70888.1"/>
    </source>
</evidence>
<organism evidence="11 12">
    <name type="scientific">Pelagibius litoralis</name>
    <dbReference type="NCBI Taxonomy" id="374515"/>
    <lineage>
        <taxon>Bacteria</taxon>
        <taxon>Pseudomonadati</taxon>
        <taxon>Pseudomonadota</taxon>
        <taxon>Alphaproteobacteria</taxon>
        <taxon>Rhodospirillales</taxon>
        <taxon>Rhodovibrionaceae</taxon>
        <taxon>Pelagibius</taxon>
    </lineage>
</organism>
<feature type="domain" description="Mechanosensitive ion channel MscS" evidence="8">
    <location>
        <begin position="109"/>
        <end position="175"/>
    </location>
</feature>
<evidence type="ECO:0000256" key="5">
    <source>
        <dbReference type="ARBA" id="ARBA00022989"/>
    </source>
</evidence>
<dbReference type="AlphaFoldDB" id="A0A967K988"/>
<feature type="domain" description="Mechanosensitive ion channel MscS C-terminal" evidence="9">
    <location>
        <begin position="183"/>
        <end position="260"/>
    </location>
</feature>
<dbReference type="SUPFAM" id="SSF50182">
    <property type="entry name" value="Sm-like ribonucleoproteins"/>
    <property type="match status" value="1"/>
</dbReference>
<dbReference type="Gene3D" id="3.30.70.100">
    <property type="match status" value="1"/>
</dbReference>
<dbReference type="InterPro" id="IPR011014">
    <property type="entry name" value="MscS_channel_TM-2"/>
</dbReference>
<dbReference type="Pfam" id="PF21088">
    <property type="entry name" value="MS_channel_1st"/>
    <property type="match status" value="1"/>
</dbReference>
<dbReference type="GO" id="GO:0005886">
    <property type="term" value="C:plasma membrane"/>
    <property type="evidence" value="ECO:0007669"/>
    <property type="project" value="UniProtKB-SubCell"/>
</dbReference>
<reference evidence="11" key="1">
    <citation type="submission" date="2020-03" db="EMBL/GenBank/DDBJ databases">
        <title>Genome of Pelagibius litoralis DSM 21314T.</title>
        <authorList>
            <person name="Wang G."/>
        </authorList>
    </citation>
    <scope>NUCLEOTIDE SEQUENCE</scope>
    <source>
        <strain evidence="11">DSM 21314</strain>
    </source>
</reference>
<evidence type="ECO:0000256" key="6">
    <source>
        <dbReference type="ARBA" id="ARBA00023136"/>
    </source>
</evidence>
<evidence type="ECO:0000256" key="1">
    <source>
        <dbReference type="ARBA" id="ARBA00004651"/>
    </source>
</evidence>
<evidence type="ECO:0000256" key="2">
    <source>
        <dbReference type="ARBA" id="ARBA00008017"/>
    </source>
</evidence>
<dbReference type="Gene3D" id="1.10.287.1260">
    <property type="match status" value="1"/>
</dbReference>
<name>A0A967K988_9PROT</name>
<comment type="caution">
    <text evidence="7">Lacks conserved residue(s) required for the propagation of feature annotation.</text>
</comment>
<dbReference type="SUPFAM" id="SSF82861">
    <property type="entry name" value="Mechanosensitive channel protein MscS (YggB), transmembrane region"/>
    <property type="match status" value="1"/>
</dbReference>
<dbReference type="Pfam" id="PF21082">
    <property type="entry name" value="MS_channel_3rd"/>
    <property type="match status" value="1"/>
</dbReference>
<sequence>MDLSSTQLEQLSRLGDLLLSYAVDLLAGIVLLGLGWFFAGWARRAVLRLLERTPRMDRTLRPVIASVVRYAILVLVVVAVLAQFGVQTTSIIAILGAAGIAVGLALQGTLQNIAAGMMLLFLRPFQVGDYIDAEGLAGTVDEIGLFVTQLTTFDGLYHSVPNARLWNAAIVNYSRLPTRRLDLKVGISYDDDIAKAQKILLGLLQADQRVIDSPPPQVLVLALADSAVELNLRGWCNRDDYWDLLFDLTKTVKLTLDEAGFTIPFPQREVRVVGDPATGLPGDGKTVND</sequence>
<comment type="similarity">
    <text evidence="2 7">Belongs to the MscS (TC 1.A.23) family.</text>
</comment>
<keyword evidence="6 7" id="KW-0472">Membrane</keyword>
<evidence type="ECO:0000259" key="9">
    <source>
        <dbReference type="Pfam" id="PF21082"/>
    </source>
</evidence>
<evidence type="ECO:0000259" key="10">
    <source>
        <dbReference type="Pfam" id="PF21088"/>
    </source>
</evidence>
<dbReference type="InterPro" id="IPR049142">
    <property type="entry name" value="MS_channel_1st"/>
</dbReference>
<comment type="subcellular location">
    <subcellularLocation>
        <location evidence="7">Cell inner membrane</location>
        <topology evidence="7">Multi-pass membrane protein</topology>
    </subcellularLocation>
    <subcellularLocation>
        <location evidence="1">Cell membrane</location>
        <topology evidence="1">Multi-pass membrane protein</topology>
    </subcellularLocation>
</comment>
<keyword evidence="7" id="KW-0407">Ion channel</keyword>
<dbReference type="InterPro" id="IPR010920">
    <property type="entry name" value="LSM_dom_sf"/>
</dbReference>
<gene>
    <name evidence="11" type="ORF">HBA54_20005</name>
</gene>
<keyword evidence="3" id="KW-1003">Cell membrane</keyword>
<dbReference type="Pfam" id="PF05552">
    <property type="entry name" value="MS_channel_1st_1"/>
    <property type="match status" value="1"/>
</dbReference>
<keyword evidence="12" id="KW-1185">Reference proteome</keyword>
<dbReference type="InterPro" id="IPR006685">
    <property type="entry name" value="MscS_channel_2nd"/>
</dbReference>
<dbReference type="InterPro" id="IPR045275">
    <property type="entry name" value="MscS_archaea/bacteria_type"/>
</dbReference>
<feature type="transmembrane region" description="Helical" evidence="7">
    <location>
        <begin position="63"/>
        <end position="84"/>
    </location>
</feature>
<keyword evidence="7" id="KW-0406">Ion transport</keyword>
<keyword evidence="5 7" id="KW-1133">Transmembrane helix</keyword>
<dbReference type="InterPro" id="IPR023408">
    <property type="entry name" value="MscS_beta-dom_sf"/>
</dbReference>
<proteinExistence type="inferred from homology"/>
<evidence type="ECO:0000256" key="7">
    <source>
        <dbReference type="RuleBase" id="RU369025"/>
    </source>
</evidence>
<keyword evidence="4 7" id="KW-0812">Transmembrane</keyword>
<dbReference type="InterPro" id="IPR008910">
    <property type="entry name" value="MSC_TM_helix"/>
</dbReference>
<feature type="transmembrane region" description="Helical" evidence="7">
    <location>
        <begin position="90"/>
        <end position="110"/>
    </location>
</feature>
<accession>A0A967K988</accession>
<dbReference type="Pfam" id="PF00924">
    <property type="entry name" value="MS_channel_2nd"/>
    <property type="match status" value="1"/>
</dbReference>
<comment type="subunit">
    <text evidence="7">Homoheptamer.</text>
</comment>
<dbReference type="InterPro" id="IPR049278">
    <property type="entry name" value="MS_channel_C"/>
</dbReference>
<keyword evidence="7" id="KW-0813">Transport</keyword>
<evidence type="ECO:0000256" key="3">
    <source>
        <dbReference type="ARBA" id="ARBA00022475"/>
    </source>
</evidence>
<feature type="transmembrane region" description="Helical" evidence="7">
    <location>
        <begin position="20"/>
        <end position="42"/>
    </location>
</feature>
<dbReference type="SUPFAM" id="SSF82689">
    <property type="entry name" value="Mechanosensitive channel protein MscS (YggB), C-terminal domain"/>
    <property type="match status" value="1"/>
</dbReference>
<dbReference type="Gene3D" id="2.30.30.60">
    <property type="match status" value="1"/>
</dbReference>
<dbReference type="PANTHER" id="PTHR30221">
    <property type="entry name" value="SMALL-CONDUCTANCE MECHANOSENSITIVE CHANNEL"/>
    <property type="match status" value="1"/>
</dbReference>
<dbReference type="GO" id="GO:0008381">
    <property type="term" value="F:mechanosensitive monoatomic ion channel activity"/>
    <property type="evidence" value="ECO:0007669"/>
    <property type="project" value="InterPro"/>
</dbReference>
<dbReference type="PANTHER" id="PTHR30221:SF1">
    <property type="entry name" value="SMALL-CONDUCTANCE MECHANOSENSITIVE CHANNEL"/>
    <property type="match status" value="1"/>
</dbReference>
<feature type="domain" description="Mechanosensitive ion channel transmembrane helices 2/3" evidence="10">
    <location>
        <begin position="67"/>
        <end position="107"/>
    </location>
</feature>
<dbReference type="EMBL" id="JAAQPH010000017">
    <property type="protein sequence ID" value="NIA70888.1"/>
    <property type="molecule type" value="Genomic_DNA"/>
</dbReference>
<protein>
    <recommendedName>
        <fullName evidence="7">Small-conductance mechanosensitive channel</fullName>
    </recommendedName>
</protein>
<dbReference type="RefSeq" id="WP_167227959.1">
    <property type="nucleotide sequence ID" value="NZ_JAAQPH010000017.1"/>
</dbReference>
<evidence type="ECO:0000313" key="12">
    <source>
        <dbReference type="Proteomes" id="UP000761264"/>
    </source>
</evidence>
<dbReference type="InterPro" id="IPR011066">
    <property type="entry name" value="MscS_channel_C_sf"/>
</dbReference>
<evidence type="ECO:0000256" key="4">
    <source>
        <dbReference type="ARBA" id="ARBA00022692"/>
    </source>
</evidence>
<comment type="function">
    <text evidence="7">Mechanosensitive channel that participates in the regulation of osmotic pressure changes within the cell, opening in response to stretch forces in the membrane lipid bilayer, without the need for other proteins. Contributes to normal resistance to hypoosmotic shock. Forms an ion channel of 1.0 nanosiemens conductance with a slight preference for anions.</text>
</comment>
<comment type="caution">
    <text evidence="11">The sequence shown here is derived from an EMBL/GenBank/DDBJ whole genome shotgun (WGS) entry which is preliminary data.</text>
</comment>